<proteinExistence type="predicted"/>
<evidence type="ECO:0000313" key="2">
    <source>
        <dbReference type="Proteomes" id="UP001150581"/>
    </source>
</evidence>
<accession>A0ACC1HYP2</accession>
<dbReference type="EMBL" id="JANBPG010003380">
    <property type="protein sequence ID" value="KAJ1881460.1"/>
    <property type="molecule type" value="Genomic_DNA"/>
</dbReference>
<comment type="caution">
    <text evidence="1">The sequence shown here is derived from an EMBL/GenBank/DDBJ whole genome shotgun (WGS) entry which is preliminary data.</text>
</comment>
<sequence>MASVNVKYTFAIILRKEAFPEHETTAAEVTVHFNSEDSESQLMVLHKSAQDTAQDAVYSGSLVTAKSNTIRDVEYRVDGAKISTNAQVLDTVDLLTEVKTSSDSLPEGILAAVTSVVELSANEVQEGDVQAQASTTGSEESLETLSSDDSAGSSCEDLSLSQIQDIVPTSNPDNGQPKETVNTSDDIKPAPQEPVNDAATEVHADDWKIIVAPEAVQADIPEVVKEITASTEVAVVEKTNAAPETVEDVVAHDEAVVLKADKKIANPEAVVEEVVAAPEAVVEEVVAAPEAVVEEVVAAPEAVVEEVVVTPEAVVEEVVAAPEAVVEEVVATPEVVVEEVVATPEAVVEEVVATPEAVVEEVVATPEAV</sequence>
<feature type="non-terminal residue" evidence="1">
    <location>
        <position position="369"/>
    </location>
</feature>
<organism evidence="1 2">
    <name type="scientific">Kickxella alabastrina</name>
    <dbReference type="NCBI Taxonomy" id="61397"/>
    <lineage>
        <taxon>Eukaryota</taxon>
        <taxon>Fungi</taxon>
        <taxon>Fungi incertae sedis</taxon>
        <taxon>Zoopagomycota</taxon>
        <taxon>Kickxellomycotina</taxon>
        <taxon>Kickxellomycetes</taxon>
        <taxon>Kickxellales</taxon>
        <taxon>Kickxellaceae</taxon>
        <taxon>Kickxella</taxon>
    </lineage>
</organism>
<name>A0ACC1HYP2_9FUNG</name>
<evidence type="ECO:0000313" key="1">
    <source>
        <dbReference type="EMBL" id="KAJ1881460.1"/>
    </source>
</evidence>
<dbReference type="Proteomes" id="UP001150581">
    <property type="component" value="Unassembled WGS sequence"/>
</dbReference>
<protein>
    <submittedName>
        <fullName evidence="1">Uncharacterized protein</fullName>
    </submittedName>
</protein>
<reference evidence="1" key="1">
    <citation type="submission" date="2022-07" db="EMBL/GenBank/DDBJ databases">
        <title>Phylogenomic reconstructions and comparative analyses of Kickxellomycotina fungi.</title>
        <authorList>
            <person name="Reynolds N.K."/>
            <person name="Stajich J.E."/>
            <person name="Barry K."/>
            <person name="Grigoriev I.V."/>
            <person name="Crous P."/>
            <person name="Smith M.E."/>
        </authorList>
    </citation>
    <scope>NUCLEOTIDE SEQUENCE</scope>
    <source>
        <strain evidence="1">Benny 63K</strain>
    </source>
</reference>
<gene>
    <name evidence="1" type="ORF">LPJ66_011315</name>
</gene>
<keyword evidence="2" id="KW-1185">Reference proteome</keyword>